<protein>
    <submittedName>
        <fullName evidence="2">ABC-2 transporter permease</fullName>
    </submittedName>
</protein>
<reference evidence="2" key="1">
    <citation type="submission" date="2020-08" db="EMBL/GenBank/DDBJ databases">
        <title>Genome public.</title>
        <authorList>
            <person name="Liu C."/>
            <person name="Sun Q."/>
        </authorList>
    </citation>
    <scope>NUCLEOTIDE SEQUENCE</scope>
    <source>
        <strain evidence="2">BX1005</strain>
    </source>
</reference>
<feature type="transmembrane region" description="Helical" evidence="1">
    <location>
        <begin position="110"/>
        <end position="134"/>
    </location>
</feature>
<proteinExistence type="predicted"/>
<dbReference type="Pfam" id="PF13346">
    <property type="entry name" value="ABC2_membrane_5"/>
    <property type="match status" value="1"/>
</dbReference>
<evidence type="ECO:0000256" key="1">
    <source>
        <dbReference type="SAM" id="Phobius"/>
    </source>
</evidence>
<accession>A0A923RT57</accession>
<feature type="transmembrane region" description="Helical" evidence="1">
    <location>
        <begin position="172"/>
        <end position="191"/>
    </location>
</feature>
<evidence type="ECO:0000313" key="3">
    <source>
        <dbReference type="Proteomes" id="UP000606720"/>
    </source>
</evidence>
<keyword evidence="1" id="KW-0472">Membrane</keyword>
<organism evidence="2 3">
    <name type="scientific">Roseburia zhanii</name>
    <dbReference type="NCBI Taxonomy" id="2763064"/>
    <lineage>
        <taxon>Bacteria</taxon>
        <taxon>Bacillati</taxon>
        <taxon>Bacillota</taxon>
        <taxon>Clostridia</taxon>
        <taxon>Lachnospirales</taxon>
        <taxon>Lachnospiraceae</taxon>
        <taxon>Roseburia</taxon>
    </lineage>
</organism>
<keyword evidence="1" id="KW-1133">Transmembrane helix</keyword>
<dbReference type="AlphaFoldDB" id="A0A923RT57"/>
<gene>
    <name evidence="2" type="ORF">H8S17_08880</name>
</gene>
<sequence length="202" mass="22625">MRGLLIKDAYTIIKQTKVLLLITLIFAVVPSDFLFGYSVFYAAMMPITALAYDERAKWDKFAGMLPYSVNEIVGSKYLMGYISVGIVFLLTIFSKFILAAINGHMPADAVITIVMIMCLALIIQAVNLPLMFWIGVEKGRMLFILLTVVGMTVFMTALTGMDLSIFFIEEKYLIAGAFLLTIVCNVISYQISKKIYTKKVYS</sequence>
<keyword evidence="1" id="KW-0812">Transmembrane</keyword>
<comment type="caution">
    <text evidence="2">The sequence shown here is derived from an EMBL/GenBank/DDBJ whole genome shotgun (WGS) entry which is preliminary data.</text>
</comment>
<feature type="transmembrane region" description="Helical" evidence="1">
    <location>
        <begin position="141"/>
        <end position="160"/>
    </location>
</feature>
<dbReference type="EMBL" id="JACOPH010000006">
    <property type="protein sequence ID" value="MBC5714323.1"/>
    <property type="molecule type" value="Genomic_DNA"/>
</dbReference>
<dbReference type="RefSeq" id="WP_186867044.1">
    <property type="nucleotide sequence ID" value="NZ_JACOPH010000006.1"/>
</dbReference>
<evidence type="ECO:0000313" key="2">
    <source>
        <dbReference type="EMBL" id="MBC5714323.1"/>
    </source>
</evidence>
<dbReference type="InterPro" id="IPR025699">
    <property type="entry name" value="ABC2_memb-like"/>
</dbReference>
<name>A0A923RT57_9FIRM</name>
<feature type="transmembrane region" description="Helical" evidence="1">
    <location>
        <begin position="78"/>
        <end position="98"/>
    </location>
</feature>
<dbReference type="Proteomes" id="UP000606720">
    <property type="component" value="Unassembled WGS sequence"/>
</dbReference>
<keyword evidence="3" id="KW-1185">Reference proteome</keyword>